<feature type="region of interest" description="Disordered" evidence="1">
    <location>
        <begin position="118"/>
        <end position="147"/>
    </location>
</feature>
<comment type="caution">
    <text evidence="2">The sequence shown here is derived from an EMBL/GenBank/DDBJ whole genome shotgun (WGS) entry which is preliminary data.</text>
</comment>
<evidence type="ECO:0000313" key="3">
    <source>
        <dbReference type="Proteomes" id="UP000801492"/>
    </source>
</evidence>
<reference evidence="2" key="1">
    <citation type="submission" date="2019-08" db="EMBL/GenBank/DDBJ databases">
        <title>The genome of the North American firefly Photinus pyralis.</title>
        <authorList>
            <consortium name="Photinus pyralis genome working group"/>
            <person name="Fallon T.R."/>
            <person name="Sander Lower S.E."/>
            <person name="Weng J.-K."/>
        </authorList>
    </citation>
    <scope>NUCLEOTIDE SEQUENCE</scope>
    <source>
        <strain evidence="2">TRF0915ILg1</strain>
        <tissue evidence="2">Whole body</tissue>
    </source>
</reference>
<evidence type="ECO:0000313" key="2">
    <source>
        <dbReference type="EMBL" id="KAF2880665.1"/>
    </source>
</evidence>
<feature type="compositionally biased region" description="Basic and acidic residues" evidence="1">
    <location>
        <begin position="134"/>
        <end position="147"/>
    </location>
</feature>
<name>A0A8K0FW80_IGNLU</name>
<dbReference type="Proteomes" id="UP000801492">
    <property type="component" value="Unassembled WGS sequence"/>
</dbReference>
<sequence length="221" mass="25736">MMSSRAKLLVQLALQNNQQSSPELLVETNDFGTEIYNKDTYYDIIKHRVYINEFAPSKENRNSELNLCYEDEADYSNDTSFDSNDSNLTLQTIKTRKNMMQLKNPTIKVNLDVLIRKDQTVSRKNGPKQASHGNAERKSQKQKRNVSEWKRNIERTNEITITGNTQNERDGMYFCIERERSRVLKSGLIYLPCQWIPITRLAKKNVKSSIVQQLDTSDVYD</sequence>
<dbReference type="EMBL" id="VTPC01090932">
    <property type="protein sequence ID" value="KAF2880665.1"/>
    <property type="molecule type" value="Genomic_DNA"/>
</dbReference>
<proteinExistence type="predicted"/>
<dbReference type="OrthoDB" id="6738595at2759"/>
<accession>A0A8K0FW80</accession>
<gene>
    <name evidence="2" type="ORF">ILUMI_25504</name>
</gene>
<dbReference type="AlphaFoldDB" id="A0A8K0FW80"/>
<evidence type="ECO:0000256" key="1">
    <source>
        <dbReference type="SAM" id="MobiDB-lite"/>
    </source>
</evidence>
<keyword evidence="3" id="KW-1185">Reference proteome</keyword>
<organism evidence="2 3">
    <name type="scientific">Ignelater luminosus</name>
    <name type="common">Cucubano</name>
    <name type="synonym">Pyrophorus luminosus</name>
    <dbReference type="NCBI Taxonomy" id="2038154"/>
    <lineage>
        <taxon>Eukaryota</taxon>
        <taxon>Metazoa</taxon>
        <taxon>Ecdysozoa</taxon>
        <taxon>Arthropoda</taxon>
        <taxon>Hexapoda</taxon>
        <taxon>Insecta</taxon>
        <taxon>Pterygota</taxon>
        <taxon>Neoptera</taxon>
        <taxon>Endopterygota</taxon>
        <taxon>Coleoptera</taxon>
        <taxon>Polyphaga</taxon>
        <taxon>Elateriformia</taxon>
        <taxon>Elateroidea</taxon>
        <taxon>Elateridae</taxon>
        <taxon>Agrypninae</taxon>
        <taxon>Pyrophorini</taxon>
        <taxon>Ignelater</taxon>
    </lineage>
</organism>
<protein>
    <submittedName>
        <fullName evidence="2">Uncharacterized protein</fullName>
    </submittedName>
</protein>